<evidence type="ECO:0000313" key="3">
    <source>
        <dbReference type="Proteomes" id="UP001190926"/>
    </source>
</evidence>
<dbReference type="InterPro" id="IPR036047">
    <property type="entry name" value="F-box-like_dom_sf"/>
</dbReference>
<dbReference type="PROSITE" id="PS50181">
    <property type="entry name" value="FBOX"/>
    <property type="match status" value="1"/>
</dbReference>
<evidence type="ECO:0000313" key="2">
    <source>
        <dbReference type="EMBL" id="KAH6756222.1"/>
    </source>
</evidence>
<dbReference type="SUPFAM" id="SSF81383">
    <property type="entry name" value="F-box domain"/>
    <property type="match status" value="1"/>
</dbReference>
<dbReference type="InterPro" id="IPR001810">
    <property type="entry name" value="F-box_dom"/>
</dbReference>
<reference evidence="2 3" key="1">
    <citation type="journal article" date="2021" name="Nat. Commun.">
        <title>Incipient diploidization of the medicinal plant Perilla within 10,000 years.</title>
        <authorList>
            <person name="Zhang Y."/>
            <person name="Shen Q."/>
            <person name="Leng L."/>
            <person name="Zhang D."/>
            <person name="Chen S."/>
            <person name="Shi Y."/>
            <person name="Ning Z."/>
            <person name="Chen S."/>
        </authorList>
    </citation>
    <scope>NUCLEOTIDE SEQUENCE [LARGE SCALE GENOMIC DNA]</scope>
    <source>
        <strain evidence="3">cv. PC099</strain>
    </source>
</reference>
<dbReference type="Proteomes" id="UP001190926">
    <property type="component" value="Unassembled WGS sequence"/>
</dbReference>
<dbReference type="Pfam" id="PF24758">
    <property type="entry name" value="LRR_At5g56370"/>
    <property type="match status" value="1"/>
</dbReference>
<dbReference type="InterPro" id="IPR055411">
    <property type="entry name" value="LRR_FXL15/At3g58940/PEG3-like"/>
</dbReference>
<dbReference type="Pfam" id="PF00646">
    <property type="entry name" value="F-box"/>
    <property type="match status" value="1"/>
</dbReference>
<proteinExistence type="predicted"/>
<protein>
    <recommendedName>
        <fullName evidence="1">F-box domain-containing protein</fullName>
    </recommendedName>
</protein>
<sequence length="455" mass="52743">MQKSKSNRPRDRLSELPDSLIFQIFWFMPMTGVVRTTLLSKRWKNLWTINPCLNFDCSELDEDEVRVRNFVNRVLLSWRGIKILKFRCYPRESLFSDFNLWVCFAVDKNVEELYVHGNEIECTLYLVPQCLYSCSSLKVLLLEDCELKIHGNVQWNHLKSLTIDGRSGCHCAHVFNQILLGSPQLEVLILALEDTNENLNIRSSSLKRLSFANYLCYHDPADIELRICTPNLETLEISGVPYGKCMLMNVSSLTDATLWFYGENRRDYFLPKDIDLWDILRPILPTIQHVEKVRLSDWCIKVIGDAKRKHLLSPFPNVKFLTLYAICVEYGQIFGLLEIFPKLKMLVLQDESKARPYTYPKSLKFDAKSSLKFKANLPKSFLQQLRAVEITWAESDNSIFPFIEILLKHASNLEKMVIRVIRVDRMMPSSDSLILASQKLLGMPRSSPSCRVSLL</sequence>
<feature type="domain" description="F-box" evidence="1">
    <location>
        <begin position="10"/>
        <end position="46"/>
    </location>
</feature>
<dbReference type="InterPro" id="IPR032675">
    <property type="entry name" value="LRR_dom_sf"/>
</dbReference>
<dbReference type="AlphaFoldDB" id="A0AAD4IP35"/>
<organism evidence="2 3">
    <name type="scientific">Perilla frutescens var. hirtella</name>
    <name type="common">Perilla citriodora</name>
    <name type="synonym">Perilla setoyensis</name>
    <dbReference type="NCBI Taxonomy" id="608512"/>
    <lineage>
        <taxon>Eukaryota</taxon>
        <taxon>Viridiplantae</taxon>
        <taxon>Streptophyta</taxon>
        <taxon>Embryophyta</taxon>
        <taxon>Tracheophyta</taxon>
        <taxon>Spermatophyta</taxon>
        <taxon>Magnoliopsida</taxon>
        <taxon>eudicotyledons</taxon>
        <taxon>Gunneridae</taxon>
        <taxon>Pentapetalae</taxon>
        <taxon>asterids</taxon>
        <taxon>lamiids</taxon>
        <taxon>Lamiales</taxon>
        <taxon>Lamiaceae</taxon>
        <taxon>Nepetoideae</taxon>
        <taxon>Elsholtzieae</taxon>
        <taxon>Perilla</taxon>
    </lineage>
</organism>
<dbReference type="SUPFAM" id="SSF52047">
    <property type="entry name" value="RNI-like"/>
    <property type="match status" value="1"/>
</dbReference>
<dbReference type="PANTHER" id="PTHR31900">
    <property type="entry name" value="F-BOX/RNI SUPERFAMILY PROTEIN-RELATED"/>
    <property type="match status" value="1"/>
</dbReference>
<accession>A0AAD4IP35</accession>
<dbReference type="EMBL" id="SDAM02029566">
    <property type="protein sequence ID" value="KAH6756222.1"/>
    <property type="molecule type" value="Genomic_DNA"/>
</dbReference>
<dbReference type="InterPro" id="IPR050232">
    <property type="entry name" value="FBL13/AtMIF1-like"/>
</dbReference>
<comment type="caution">
    <text evidence="2">The sequence shown here is derived from an EMBL/GenBank/DDBJ whole genome shotgun (WGS) entry which is preliminary data.</text>
</comment>
<dbReference type="Gene3D" id="3.80.10.10">
    <property type="entry name" value="Ribonuclease Inhibitor"/>
    <property type="match status" value="1"/>
</dbReference>
<name>A0AAD4IP35_PERFH</name>
<dbReference type="PANTHER" id="PTHR31900:SF32">
    <property type="entry name" value="F-BOX_RNI_FBD-LIKE DOMAIN PROTEIN"/>
    <property type="match status" value="1"/>
</dbReference>
<evidence type="ECO:0000259" key="1">
    <source>
        <dbReference type="PROSITE" id="PS50181"/>
    </source>
</evidence>
<gene>
    <name evidence="2" type="ORF">C2S53_004321</name>
</gene>
<dbReference type="Gene3D" id="1.20.1280.50">
    <property type="match status" value="1"/>
</dbReference>
<keyword evidence="3" id="KW-1185">Reference proteome</keyword>